<dbReference type="PANTHER" id="PTHR33495">
    <property type="entry name" value="ANTI-SIGMA FACTOR ANTAGONIST TM_1081-RELATED-RELATED"/>
    <property type="match status" value="1"/>
</dbReference>
<dbReference type="InterPro" id="IPR036513">
    <property type="entry name" value="STAS_dom_sf"/>
</dbReference>
<evidence type="ECO:0000256" key="2">
    <source>
        <dbReference type="RuleBase" id="RU003749"/>
    </source>
</evidence>
<keyword evidence="5" id="KW-1185">Reference proteome</keyword>
<dbReference type="PROSITE" id="PS50801">
    <property type="entry name" value="STAS"/>
    <property type="match status" value="1"/>
</dbReference>
<dbReference type="STRING" id="69960.SAMN05421720_103222"/>
<reference evidence="4 5" key="1">
    <citation type="submission" date="2016-10" db="EMBL/GenBank/DDBJ databases">
        <authorList>
            <person name="de Groot N.N."/>
        </authorList>
    </citation>
    <scope>NUCLEOTIDE SEQUENCE [LARGE SCALE GENOMIC DNA]</scope>
    <source>
        <strain evidence="4 5">ATCC 700224</strain>
    </source>
</reference>
<gene>
    <name evidence="4" type="ORF">SAMN05421720_103222</name>
</gene>
<feature type="domain" description="STAS" evidence="3">
    <location>
        <begin position="1"/>
        <end position="111"/>
    </location>
</feature>
<evidence type="ECO:0000259" key="3">
    <source>
        <dbReference type="PROSITE" id="PS50801"/>
    </source>
</evidence>
<protein>
    <recommendedName>
        <fullName evidence="2">Anti-sigma factor antagonist</fullName>
    </recommendedName>
</protein>
<dbReference type="GO" id="GO:0043856">
    <property type="term" value="F:anti-sigma factor antagonist activity"/>
    <property type="evidence" value="ECO:0007669"/>
    <property type="project" value="InterPro"/>
</dbReference>
<dbReference type="CDD" id="cd07043">
    <property type="entry name" value="STAS_anti-anti-sigma_factors"/>
    <property type="match status" value="1"/>
</dbReference>
<sequence>MQLTVERRERAVVVTPSGRLDQTTVPDFQARLLEVLDETSGSAVIVDMAQVEFISSVGLRALNIGFKKSKAGGGSLSVVALRPIVREVFSISRFDKVLAVHEDLNAALAAVDAT</sequence>
<evidence type="ECO:0000313" key="4">
    <source>
        <dbReference type="EMBL" id="SDE11004.1"/>
    </source>
</evidence>
<organism evidence="4 5">
    <name type="scientific">Rhodospira trueperi</name>
    <dbReference type="NCBI Taxonomy" id="69960"/>
    <lineage>
        <taxon>Bacteria</taxon>
        <taxon>Pseudomonadati</taxon>
        <taxon>Pseudomonadota</taxon>
        <taxon>Alphaproteobacteria</taxon>
        <taxon>Rhodospirillales</taxon>
        <taxon>Rhodospirillaceae</taxon>
        <taxon>Rhodospira</taxon>
    </lineage>
</organism>
<evidence type="ECO:0000313" key="5">
    <source>
        <dbReference type="Proteomes" id="UP000199412"/>
    </source>
</evidence>
<dbReference type="Gene3D" id="3.30.750.24">
    <property type="entry name" value="STAS domain"/>
    <property type="match status" value="1"/>
</dbReference>
<dbReference type="AlphaFoldDB" id="A0A1G7A7Z8"/>
<dbReference type="NCBIfam" id="TIGR00377">
    <property type="entry name" value="ant_ant_sig"/>
    <property type="match status" value="1"/>
</dbReference>
<dbReference type="RefSeq" id="WP_176793417.1">
    <property type="nucleotide sequence ID" value="NZ_FNAP01000003.1"/>
</dbReference>
<dbReference type="InterPro" id="IPR002645">
    <property type="entry name" value="STAS_dom"/>
</dbReference>
<accession>A0A1G7A7Z8</accession>
<proteinExistence type="inferred from homology"/>
<dbReference type="PANTHER" id="PTHR33495:SF2">
    <property type="entry name" value="ANTI-SIGMA FACTOR ANTAGONIST TM_1081-RELATED"/>
    <property type="match status" value="1"/>
</dbReference>
<comment type="similarity">
    <text evidence="1 2">Belongs to the anti-sigma-factor antagonist family.</text>
</comment>
<name>A0A1G7A7Z8_9PROT</name>
<evidence type="ECO:0000256" key="1">
    <source>
        <dbReference type="ARBA" id="ARBA00009013"/>
    </source>
</evidence>
<dbReference type="Pfam" id="PF01740">
    <property type="entry name" value="STAS"/>
    <property type="match status" value="1"/>
</dbReference>
<dbReference type="SUPFAM" id="SSF52091">
    <property type="entry name" value="SpoIIaa-like"/>
    <property type="match status" value="1"/>
</dbReference>
<dbReference type="Proteomes" id="UP000199412">
    <property type="component" value="Unassembled WGS sequence"/>
</dbReference>
<dbReference type="EMBL" id="FNAP01000003">
    <property type="protein sequence ID" value="SDE11004.1"/>
    <property type="molecule type" value="Genomic_DNA"/>
</dbReference>
<dbReference type="InterPro" id="IPR003658">
    <property type="entry name" value="Anti-sigma_ant"/>
</dbReference>